<comment type="caution">
    <text evidence="2">The sequence shown here is derived from an EMBL/GenBank/DDBJ whole genome shotgun (WGS) entry which is preliminary data.</text>
</comment>
<dbReference type="Pfam" id="PF01850">
    <property type="entry name" value="PIN"/>
    <property type="match status" value="1"/>
</dbReference>
<evidence type="ECO:0000259" key="1">
    <source>
        <dbReference type="Pfam" id="PF01850"/>
    </source>
</evidence>
<feature type="domain" description="PIN" evidence="1">
    <location>
        <begin position="6"/>
        <end position="124"/>
    </location>
</feature>
<dbReference type="AlphaFoldDB" id="A0A2W4R719"/>
<dbReference type="SUPFAM" id="SSF88723">
    <property type="entry name" value="PIN domain-like"/>
    <property type="match status" value="1"/>
</dbReference>
<evidence type="ECO:0000313" key="3">
    <source>
        <dbReference type="Proteomes" id="UP000249396"/>
    </source>
</evidence>
<gene>
    <name evidence="2" type="ORF">DM484_10660</name>
</gene>
<evidence type="ECO:0000313" key="2">
    <source>
        <dbReference type="EMBL" id="PZN79901.1"/>
    </source>
</evidence>
<accession>A0A2W4R719</accession>
<protein>
    <submittedName>
        <fullName evidence="2">Nucleic acid-binding protein</fullName>
    </submittedName>
</protein>
<dbReference type="EMBL" id="QJPH01000291">
    <property type="protein sequence ID" value="PZN79901.1"/>
    <property type="molecule type" value="Genomic_DNA"/>
</dbReference>
<proteinExistence type="predicted"/>
<organism evidence="2 3">
    <name type="scientific">Candidatus Methylumidiphilus alinenensis</name>
    <dbReference type="NCBI Taxonomy" id="2202197"/>
    <lineage>
        <taxon>Bacteria</taxon>
        <taxon>Pseudomonadati</taxon>
        <taxon>Pseudomonadota</taxon>
        <taxon>Gammaproteobacteria</taxon>
        <taxon>Methylococcales</taxon>
        <taxon>Candidatus Methylumidiphilus</taxon>
    </lineage>
</organism>
<reference evidence="2 3" key="1">
    <citation type="journal article" date="2018" name="Aquat. Microb. Ecol.">
        <title>Gammaproteobacterial methanotrophs dominate.</title>
        <authorList>
            <person name="Rissanen A.J."/>
            <person name="Saarenheimo J."/>
            <person name="Tiirola M."/>
            <person name="Peura S."/>
            <person name="Aalto S.L."/>
            <person name="Karvinen A."/>
            <person name="Nykanen H."/>
        </authorList>
    </citation>
    <scope>NUCLEOTIDE SEQUENCE [LARGE SCALE GENOMIC DNA]</scope>
    <source>
        <strain evidence="2">AMbin10</strain>
    </source>
</reference>
<sequence>MSIPVIYLDTCSIQRPLDDKSQPRIYLEAEAILAILQLVEAKELELLSSDVLGYEISKIPSINRQSEAKALLKISSKNAPVKPSTKELSEKIIAIGVKPFDALHAAVAIENNVRFFCTCDDKLLKKLKSLDFGDNTKFVSSLELIVEVTT</sequence>
<name>A0A2W4R719_9GAMM</name>
<dbReference type="Proteomes" id="UP000249396">
    <property type="component" value="Unassembled WGS sequence"/>
</dbReference>
<dbReference type="InterPro" id="IPR002716">
    <property type="entry name" value="PIN_dom"/>
</dbReference>
<dbReference type="InterPro" id="IPR029060">
    <property type="entry name" value="PIN-like_dom_sf"/>
</dbReference>